<evidence type="ECO:0000259" key="3">
    <source>
        <dbReference type="SMART" id="SM00470"/>
    </source>
</evidence>
<dbReference type="Pfam" id="PF02195">
    <property type="entry name" value="ParB_N"/>
    <property type="match status" value="1"/>
</dbReference>
<organism evidence="4 5">
    <name type="scientific">Mogibacterium timidum</name>
    <dbReference type="NCBI Taxonomy" id="35519"/>
    <lineage>
        <taxon>Bacteria</taxon>
        <taxon>Bacillati</taxon>
        <taxon>Bacillota</taxon>
        <taxon>Clostridia</taxon>
        <taxon>Peptostreptococcales</taxon>
        <taxon>Anaerovoracaceae</taxon>
        <taxon>Mogibacterium</taxon>
    </lineage>
</organism>
<feature type="compositionally biased region" description="Basic and acidic residues" evidence="2">
    <location>
        <begin position="196"/>
        <end position="209"/>
    </location>
</feature>
<keyword evidence="5" id="KW-1185">Reference proteome</keyword>
<proteinExistence type="inferred from homology"/>
<evidence type="ECO:0000313" key="5">
    <source>
        <dbReference type="Proteomes" id="UP000526307"/>
    </source>
</evidence>
<feature type="compositionally biased region" description="Polar residues" evidence="2">
    <location>
        <begin position="186"/>
        <end position="195"/>
    </location>
</feature>
<dbReference type="Gene3D" id="3.90.1530.30">
    <property type="match status" value="1"/>
</dbReference>
<dbReference type="AlphaFoldDB" id="A0A7Y8VQX7"/>
<dbReference type="InterPro" id="IPR004437">
    <property type="entry name" value="ParB/RepB/Spo0J"/>
</dbReference>
<dbReference type="Proteomes" id="UP000526307">
    <property type="component" value="Unassembled WGS sequence"/>
</dbReference>
<dbReference type="GO" id="GO:0003677">
    <property type="term" value="F:DNA binding"/>
    <property type="evidence" value="ECO:0007669"/>
    <property type="project" value="InterPro"/>
</dbReference>
<dbReference type="EMBL" id="JABXYR010000001">
    <property type="protein sequence ID" value="NWO23021.1"/>
    <property type="molecule type" value="Genomic_DNA"/>
</dbReference>
<evidence type="ECO:0000313" key="4">
    <source>
        <dbReference type="EMBL" id="NWO23021.1"/>
    </source>
</evidence>
<dbReference type="InterPro" id="IPR050336">
    <property type="entry name" value="Chromosome_partition/occlusion"/>
</dbReference>
<evidence type="ECO:0000256" key="1">
    <source>
        <dbReference type="ARBA" id="ARBA00006295"/>
    </source>
</evidence>
<dbReference type="GO" id="GO:0007059">
    <property type="term" value="P:chromosome segregation"/>
    <property type="evidence" value="ECO:0007669"/>
    <property type="project" value="TreeGrafter"/>
</dbReference>
<sequence>MAFKIKDRETLEKDILAAEGSEPKTVKDDFTAKLINEDAAKEAALNFSLYGEAEKEYEEKRKALDDGKMYVEIKLDSLTASPMNHFRKLDGENWEEFLASIKAHGILNPITVRPIARDKYEILAGHNRVRAAKEAGLETIPANIKDVDDVEASIIIADTNLQRETVTDLEKGWAYRNIFEAISRQGQRTDLTSSHEGTKLDNDTSSHEGTKLRSDEIIANKYGVGRNTVNRKIRLTYLLPPIYGLYEQRKLTQEMAEQISYLRSSEQALLDGLITMAKMEFTVDQLKAIRKASESSEKALDDIAIMDASGNGKPEYEMQKKEARPKKYKIDEDLFPQDLKKGMREDYLIKVLTYIRENGIEV</sequence>
<dbReference type="PANTHER" id="PTHR33375">
    <property type="entry name" value="CHROMOSOME-PARTITIONING PROTEIN PARB-RELATED"/>
    <property type="match status" value="1"/>
</dbReference>
<protein>
    <submittedName>
        <fullName evidence="4">ParB/RepB/Spo0J family partition protein</fullName>
    </submittedName>
</protein>
<dbReference type="InterPro" id="IPR003115">
    <property type="entry name" value="ParB_N"/>
</dbReference>
<dbReference type="SMART" id="SM00470">
    <property type="entry name" value="ParB"/>
    <property type="match status" value="1"/>
</dbReference>
<feature type="domain" description="ParB-like N-terminal" evidence="3">
    <location>
        <begin position="71"/>
        <end position="161"/>
    </location>
</feature>
<dbReference type="Gene3D" id="1.10.10.2830">
    <property type="match status" value="1"/>
</dbReference>
<comment type="similarity">
    <text evidence="1">Belongs to the ParB family.</text>
</comment>
<dbReference type="SUPFAM" id="SSF109709">
    <property type="entry name" value="KorB DNA-binding domain-like"/>
    <property type="match status" value="1"/>
</dbReference>
<reference evidence="4 5" key="1">
    <citation type="submission" date="2020-06" db="EMBL/GenBank/DDBJ databases">
        <title>Mogibacterium timidum strain W9173 genomic sequence.</title>
        <authorList>
            <person name="Wade W.G."/>
            <person name="Johnston C.D."/>
            <person name="Chen T."/>
            <person name="Dewhirst F.E."/>
        </authorList>
    </citation>
    <scope>NUCLEOTIDE SEQUENCE [LARGE SCALE GENOMIC DNA]</scope>
    <source>
        <strain evidence="4 5">W9173</strain>
    </source>
</reference>
<dbReference type="PANTHER" id="PTHR33375:SF1">
    <property type="entry name" value="CHROMOSOME-PARTITIONING PROTEIN PARB-RELATED"/>
    <property type="match status" value="1"/>
</dbReference>
<dbReference type="GO" id="GO:0005694">
    <property type="term" value="C:chromosome"/>
    <property type="evidence" value="ECO:0007669"/>
    <property type="project" value="TreeGrafter"/>
</dbReference>
<gene>
    <name evidence="4" type="ORF">HW270_02860</name>
</gene>
<dbReference type="RefSeq" id="WP_178978252.1">
    <property type="nucleotide sequence ID" value="NZ_JABXYR010000001.1"/>
</dbReference>
<dbReference type="CDD" id="cd16408">
    <property type="entry name" value="ParB_N_like"/>
    <property type="match status" value="1"/>
</dbReference>
<dbReference type="InterPro" id="IPR036086">
    <property type="entry name" value="ParB/Sulfiredoxin_sf"/>
</dbReference>
<name>A0A7Y8VQX7_9FIRM</name>
<evidence type="ECO:0000256" key="2">
    <source>
        <dbReference type="SAM" id="MobiDB-lite"/>
    </source>
</evidence>
<accession>A0A7Y8VQX7</accession>
<dbReference type="NCBIfam" id="TIGR00180">
    <property type="entry name" value="parB_part"/>
    <property type="match status" value="1"/>
</dbReference>
<comment type="caution">
    <text evidence="4">The sequence shown here is derived from an EMBL/GenBank/DDBJ whole genome shotgun (WGS) entry which is preliminary data.</text>
</comment>
<feature type="region of interest" description="Disordered" evidence="2">
    <location>
        <begin position="186"/>
        <end position="209"/>
    </location>
</feature>
<dbReference type="SUPFAM" id="SSF110849">
    <property type="entry name" value="ParB/Sulfiredoxin"/>
    <property type="match status" value="1"/>
</dbReference>